<evidence type="ECO:0000313" key="8">
    <source>
        <dbReference type="Proteomes" id="UP001369086"/>
    </source>
</evidence>
<evidence type="ECO:0000256" key="5">
    <source>
        <dbReference type="SAM" id="SignalP"/>
    </source>
</evidence>
<keyword evidence="5" id="KW-0732">Signal</keyword>
<comment type="caution">
    <text evidence="7">The sequence shown here is derived from an EMBL/GenBank/DDBJ whole genome shotgun (WGS) entry which is preliminary data.</text>
</comment>
<keyword evidence="8" id="KW-1185">Reference proteome</keyword>
<gene>
    <name evidence="7" type="ORF">HHUSO_G26831</name>
</gene>
<dbReference type="PANTHER" id="PTHR16146:SF46">
    <property type="entry name" value="INTELECTIN-1A-RELATED"/>
    <property type="match status" value="1"/>
</dbReference>
<proteinExistence type="predicted"/>
<dbReference type="SUPFAM" id="SSF56496">
    <property type="entry name" value="Fibrinogen C-terminal domain-like"/>
    <property type="match status" value="1"/>
</dbReference>
<dbReference type="Pfam" id="PF00147">
    <property type="entry name" value="Fibrinogen_C"/>
    <property type="match status" value="1"/>
</dbReference>
<evidence type="ECO:0000259" key="6">
    <source>
        <dbReference type="PROSITE" id="PS51406"/>
    </source>
</evidence>
<evidence type="ECO:0000256" key="3">
    <source>
        <dbReference type="ARBA" id="ARBA00022837"/>
    </source>
</evidence>
<dbReference type="PROSITE" id="PS51406">
    <property type="entry name" value="FIBRINOGEN_C_2"/>
    <property type="match status" value="1"/>
</dbReference>
<dbReference type="NCBIfam" id="NF040941">
    <property type="entry name" value="GGGWT_bact"/>
    <property type="match status" value="1"/>
</dbReference>
<reference evidence="7 8" key="1">
    <citation type="submission" date="2021-05" db="EMBL/GenBank/DDBJ databases">
        <authorList>
            <person name="Zahm M."/>
            <person name="Klopp C."/>
            <person name="Cabau C."/>
            <person name="Kuhl H."/>
            <person name="Suciu R."/>
            <person name="Ciorpac M."/>
            <person name="Holostenco D."/>
            <person name="Gessner J."/>
            <person name="Wuertz S."/>
            <person name="Hohne C."/>
            <person name="Stock M."/>
            <person name="Gislard M."/>
            <person name="Lluch J."/>
            <person name="Milhes M."/>
            <person name="Lampietro C."/>
            <person name="Lopez Roques C."/>
            <person name="Donnadieu C."/>
            <person name="Du K."/>
            <person name="Schartl M."/>
            <person name="Guiguen Y."/>
        </authorList>
    </citation>
    <scope>NUCLEOTIDE SEQUENCE [LARGE SCALE GENOMIC DNA]</scope>
    <source>
        <strain evidence="7">Hh-F2</strain>
        <tissue evidence="7">Blood</tissue>
    </source>
</reference>
<evidence type="ECO:0000256" key="1">
    <source>
        <dbReference type="ARBA" id="ARBA00022723"/>
    </source>
</evidence>
<evidence type="ECO:0000313" key="7">
    <source>
        <dbReference type="EMBL" id="KAK6473419.1"/>
    </source>
</evidence>
<sequence length="326" mass="36136">MLSLVILFVSVFLSVCESGTKDPCVINNNNNNNNDNKPDLSSLPEKFSYLSRSCKEIKEQYGVAEDGLYFLTTKTGVIYQTFCDMTTDGGGWTLVGSVHENNLYGKCTLGDRWSSQQGNDARLPEGDGNWSNRVSFGSAEGATGDDYKNPGYYDIKASDVSVWHVPNNAEMMHWRDTAILRYHTETKFFLLHGENLYELFQRYPVRYKGGVCQTNNGPAIPIVYDFGNKESTSNLYGPHTKSQCEPGYIHFRVFNNEQAALAICSGVKATGCHAEHFCLGGGGFFAEGNPLQCGDFSGWDWSGYGTGAGYSASKEMTESAMLMFYR</sequence>
<dbReference type="EMBL" id="JAHFZB010000027">
    <property type="protein sequence ID" value="KAK6473419.1"/>
    <property type="molecule type" value="Genomic_DNA"/>
</dbReference>
<feature type="chain" id="PRO_5047247521" evidence="5">
    <location>
        <begin position="19"/>
        <end position="326"/>
    </location>
</feature>
<evidence type="ECO:0000256" key="4">
    <source>
        <dbReference type="ARBA" id="ARBA00023157"/>
    </source>
</evidence>
<dbReference type="PANTHER" id="PTHR16146">
    <property type="entry name" value="INTELECTIN"/>
    <property type="match status" value="1"/>
</dbReference>
<keyword evidence="4" id="KW-1015">Disulfide bond</keyword>
<evidence type="ECO:0000256" key="2">
    <source>
        <dbReference type="ARBA" id="ARBA00022734"/>
    </source>
</evidence>
<dbReference type="InterPro" id="IPR036056">
    <property type="entry name" value="Fibrinogen-like_C"/>
</dbReference>
<dbReference type="InterPro" id="IPR002181">
    <property type="entry name" value="Fibrinogen_a/b/g_C_dom"/>
</dbReference>
<protein>
    <submittedName>
        <fullName evidence="7">Intelectin-1a-like</fullName>
    </submittedName>
</protein>
<organism evidence="7 8">
    <name type="scientific">Huso huso</name>
    <name type="common">Beluga</name>
    <name type="synonym">Acipenser huso</name>
    <dbReference type="NCBI Taxonomy" id="61971"/>
    <lineage>
        <taxon>Eukaryota</taxon>
        <taxon>Metazoa</taxon>
        <taxon>Chordata</taxon>
        <taxon>Craniata</taxon>
        <taxon>Vertebrata</taxon>
        <taxon>Euteleostomi</taxon>
        <taxon>Actinopterygii</taxon>
        <taxon>Chondrostei</taxon>
        <taxon>Acipenseriformes</taxon>
        <taxon>Acipenseridae</taxon>
        <taxon>Huso</taxon>
    </lineage>
</organism>
<accession>A0ABR0YM14</accession>
<dbReference type="Gene3D" id="3.90.215.10">
    <property type="entry name" value="Gamma Fibrinogen, chain A, domain 1"/>
    <property type="match status" value="1"/>
</dbReference>
<feature type="domain" description="Fibrinogen C-terminal" evidence="6">
    <location>
        <begin position="45"/>
        <end position="95"/>
    </location>
</feature>
<keyword evidence="2" id="KW-0430">Lectin</keyword>
<dbReference type="Proteomes" id="UP001369086">
    <property type="component" value="Unassembled WGS sequence"/>
</dbReference>
<feature type="signal peptide" evidence="5">
    <location>
        <begin position="1"/>
        <end position="18"/>
    </location>
</feature>
<name>A0ABR0YM14_HUSHU</name>
<keyword evidence="1" id="KW-0479">Metal-binding</keyword>
<dbReference type="InterPro" id="IPR014716">
    <property type="entry name" value="Fibrinogen_a/b/g_C_1"/>
</dbReference>
<keyword evidence="3" id="KW-0106">Calcium</keyword>